<dbReference type="CDD" id="cd02619">
    <property type="entry name" value="Peptidase_C1"/>
    <property type="match status" value="1"/>
</dbReference>
<dbReference type="Pfam" id="PF00112">
    <property type="entry name" value="Peptidase_C1"/>
    <property type="match status" value="1"/>
</dbReference>
<dbReference type="KEGG" id="dez:DKM44_08840"/>
<dbReference type="PROSITE" id="PS51257">
    <property type="entry name" value="PROKAR_LIPOPROTEIN"/>
    <property type="match status" value="1"/>
</dbReference>
<accession>A0A2Z3JR85</accession>
<reference evidence="4 5" key="1">
    <citation type="submission" date="2018-05" db="EMBL/GenBank/DDBJ databases">
        <title>Complete Genome Sequence of Deinococcus sp. strain 17bor-2.</title>
        <authorList>
            <person name="Srinivasan S."/>
        </authorList>
    </citation>
    <scope>NUCLEOTIDE SEQUENCE [LARGE SCALE GENOMIC DNA]</scope>
    <source>
        <strain evidence="4 5">17bor-2</strain>
    </source>
</reference>
<dbReference type="EMBL" id="CP029494">
    <property type="protein sequence ID" value="AWN23324.1"/>
    <property type="molecule type" value="Genomic_DNA"/>
</dbReference>
<dbReference type="Proteomes" id="UP000245368">
    <property type="component" value="Chromosome"/>
</dbReference>
<dbReference type="PROSITE" id="PS00139">
    <property type="entry name" value="THIOL_PROTEASE_CYS"/>
    <property type="match status" value="1"/>
</dbReference>
<dbReference type="InterPro" id="IPR000169">
    <property type="entry name" value="Pept_cys_AS"/>
</dbReference>
<evidence type="ECO:0000313" key="5">
    <source>
        <dbReference type="Proteomes" id="UP000245368"/>
    </source>
</evidence>
<evidence type="ECO:0000259" key="3">
    <source>
        <dbReference type="SMART" id="SM00645"/>
    </source>
</evidence>
<dbReference type="InterPro" id="IPR038765">
    <property type="entry name" value="Papain-like_cys_pep_sf"/>
</dbReference>
<evidence type="ECO:0000256" key="2">
    <source>
        <dbReference type="SAM" id="SignalP"/>
    </source>
</evidence>
<dbReference type="PANTHER" id="PTHR12411">
    <property type="entry name" value="CYSTEINE PROTEASE FAMILY C1-RELATED"/>
    <property type="match status" value="1"/>
</dbReference>
<feature type="chain" id="PRO_5016448573" description="Peptidase C1A papain C-terminal domain-containing protein" evidence="2">
    <location>
        <begin position="19"/>
        <end position="861"/>
    </location>
</feature>
<feature type="domain" description="Peptidase C1A papain C-terminal" evidence="3">
    <location>
        <begin position="250"/>
        <end position="534"/>
    </location>
</feature>
<gene>
    <name evidence="4" type="ORF">DKM44_08840</name>
</gene>
<protein>
    <recommendedName>
        <fullName evidence="3">Peptidase C1A papain C-terminal domain-containing protein</fullName>
    </recommendedName>
</protein>
<dbReference type="InterPro" id="IPR013128">
    <property type="entry name" value="Peptidase_C1A"/>
</dbReference>
<name>A0A2Z3JR85_9DEIO</name>
<dbReference type="SUPFAM" id="SSF54001">
    <property type="entry name" value="Cysteine proteinases"/>
    <property type="match status" value="1"/>
</dbReference>
<keyword evidence="2" id="KW-0732">Signal</keyword>
<dbReference type="OrthoDB" id="3648721at2"/>
<organism evidence="4 5">
    <name type="scientific">Deinococcus irradiatisoli</name>
    <dbReference type="NCBI Taxonomy" id="2202254"/>
    <lineage>
        <taxon>Bacteria</taxon>
        <taxon>Thermotogati</taxon>
        <taxon>Deinococcota</taxon>
        <taxon>Deinococci</taxon>
        <taxon>Deinococcales</taxon>
        <taxon>Deinococcaceae</taxon>
        <taxon>Deinococcus</taxon>
    </lineage>
</organism>
<dbReference type="SMART" id="SM00645">
    <property type="entry name" value="Pept_C1"/>
    <property type="match status" value="1"/>
</dbReference>
<sequence>MKYSALPLLLSAVLVACSGNSPKPPGDTSLFTSANAWAGSAPADATTLSQDEFAAKVKSGELQLITAQDLKAQEQKWRDQYAQDRAFLEAIPEAQRSPDVQALLSQTPDLPQTPGGDYIISVKNNDGSTFNTITLGKQSRMRQIVETYKQAATPANALAAYQAAYDAAPTAVQGRVPRPVSLAGQSVSQIMDALDTLDDVLASVENLDNTRLEPQGLGGATLHGQSLGVQSGPGNGVDTQGTCTPSASGIFSNFWWPLKRFTTPVKQQGMRGTCWGFAAVAALESRELVVNGQTLNLSEQYLVNKNKRNYDPSDFWDGYSAESALQNMLSHNDKIPGEGAWTYNQAYGRPSTAFDSGVAGTAASYNNACSSYSGYCSQTAHESPVYCTTVPIFGTFCAYYTVVNVGGGVDGSNTTTVWHNQWSSSSAHTRRNHFPVNTLRALLANGQPLLASFGVFKGWDNAGATGGFVTDYSEANGRGGHVVLMTGFISNAALAKRLPNAPQGAGGGYFIIKNSWGCGAGDAGYYYVPVDYVTKFFSDLSRLNMPSSRSAKWNSEVVQGNGGSGPQVSLTAPVNFAGGIQLPVYFNFQKPKTFTAKVSDATDGPNCCGASVVWTSAKLGKVGSGASASLNLSGSGASDTITATAKDSDGNSGQISLFVHDGGYPLVTVLYPPANATLPLTTPIVFQVQTMQFLGGPGNDSVIDCTPTVWKSSKAGEGPWSGCVPSVKFTTAGPRTLTASLTFDDRTDTKSVNVTVAQAPAPPTPTVVVTITAPKLPYSVGTPVGSALVNFAGSVTVNGLSASCALLSWKAVSATHNYTAGGCAPRLDMALGSYTVTATYTSGAATGSASGSVTVYDNSPR</sequence>
<feature type="signal peptide" evidence="2">
    <location>
        <begin position="1"/>
        <end position="18"/>
    </location>
</feature>
<comment type="similarity">
    <text evidence="1">Belongs to the peptidase C1 family.</text>
</comment>
<dbReference type="GO" id="GO:0008234">
    <property type="term" value="F:cysteine-type peptidase activity"/>
    <property type="evidence" value="ECO:0007669"/>
    <property type="project" value="InterPro"/>
</dbReference>
<dbReference type="RefSeq" id="WP_109827053.1">
    <property type="nucleotide sequence ID" value="NZ_CP029494.1"/>
</dbReference>
<evidence type="ECO:0000313" key="4">
    <source>
        <dbReference type="EMBL" id="AWN23324.1"/>
    </source>
</evidence>
<dbReference type="AlphaFoldDB" id="A0A2Z3JR85"/>
<dbReference type="InterPro" id="IPR000668">
    <property type="entry name" value="Peptidase_C1A_C"/>
</dbReference>
<dbReference type="GO" id="GO:0006508">
    <property type="term" value="P:proteolysis"/>
    <property type="evidence" value="ECO:0007669"/>
    <property type="project" value="InterPro"/>
</dbReference>
<dbReference type="Gene3D" id="3.90.70.10">
    <property type="entry name" value="Cysteine proteinases"/>
    <property type="match status" value="1"/>
</dbReference>
<evidence type="ECO:0000256" key="1">
    <source>
        <dbReference type="ARBA" id="ARBA00008455"/>
    </source>
</evidence>
<keyword evidence="5" id="KW-1185">Reference proteome</keyword>
<proteinExistence type="inferred from homology"/>